<proteinExistence type="predicted"/>
<gene>
    <name evidence="2" type="ORF">N7482_010748</name>
</gene>
<dbReference type="RefSeq" id="XP_056538829.1">
    <property type="nucleotide sequence ID" value="XM_056692872.1"/>
</dbReference>
<feature type="compositionally biased region" description="Polar residues" evidence="1">
    <location>
        <begin position="1"/>
        <end position="12"/>
    </location>
</feature>
<organism evidence="2 3">
    <name type="scientific">Penicillium canariense</name>
    <dbReference type="NCBI Taxonomy" id="189055"/>
    <lineage>
        <taxon>Eukaryota</taxon>
        <taxon>Fungi</taxon>
        <taxon>Dikarya</taxon>
        <taxon>Ascomycota</taxon>
        <taxon>Pezizomycotina</taxon>
        <taxon>Eurotiomycetes</taxon>
        <taxon>Eurotiomycetidae</taxon>
        <taxon>Eurotiales</taxon>
        <taxon>Aspergillaceae</taxon>
        <taxon>Penicillium</taxon>
    </lineage>
</organism>
<protein>
    <submittedName>
        <fullName evidence="2">Uncharacterized protein</fullName>
    </submittedName>
</protein>
<evidence type="ECO:0000313" key="3">
    <source>
        <dbReference type="Proteomes" id="UP001149163"/>
    </source>
</evidence>
<reference evidence="2" key="2">
    <citation type="journal article" date="2023" name="IMA Fungus">
        <title>Comparative genomic study of the Penicillium genus elucidates a diverse pangenome and 15 lateral gene transfer events.</title>
        <authorList>
            <person name="Petersen C."/>
            <person name="Sorensen T."/>
            <person name="Nielsen M.R."/>
            <person name="Sondergaard T.E."/>
            <person name="Sorensen J.L."/>
            <person name="Fitzpatrick D.A."/>
            <person name="Frisvad J.C."/>
            <person name="Nielsen K.L."/>
        </authorList>
    </citation>
    <scope>NUCLEOTIDE SEQUENCE</scope>
    <source>
        <strain evidence="2">IBT 26290</strain>
    </source>
</reference>
<evidence type="ECO:0000256" key="1">
    <source>
        <dbReference type="SAM" id="MobiDB-lite"/>
    </source>
</evidence>
<dbReference type="AlphaFoldDB" id="A0A9W9HL82"/>
<dbReference type="Proteomes" id="UP001149163">
    <property type="component" value="Unassembled WGS sequence"/>
</dbReference>
<keyword evidence="3" id="KW-1185">Reference proteome</keyword>
<dbReference type="GeneID" id="81432048"/>
<accession>A0A9W9HL82</accession>
<comment type="caution">
    <text evidence="2">The sequence shown here is derived from an EMBL/GenBank/DDBJ whole genome shotgun (WGS) entry which is preliminary data.</text>
</comment>
<evidence type="ECO:0000313" key="2">
    <source>
        <dbReference type="EMBL" id="KAJ5151496.1"/>
    </source>
</evidence>
<reference evidence="2" key="1">
    <citation type="submission" date="2022-11" db="EMBL/GenBank/DDBJ databases">
        <authorList>
            <person name="Petersen C."/>
        </authorList>
    </citation>
    <scope>NUCLEOTIDE SEQUENCE</scope>
    <source>
        <strain evidence="2">IBT 26290</strain>
    </source>
</reference>
<dbReference type="EMBL" id="JAPQKN010000008">
    <property type="protein sequence ID" value="KAJ5151496.1"/>
    <property type="molecule type" value="Genomic_DNA"/>
</dbReference>
<name>A0A9W9HL82_9EURO</name>
<feature type="region of interest" description="Disordered" evidence="1">
    <location>
        <begin position="1"/>
        <end position="31"/>
    </location>
</feature>
<sequence length="213" mass="23825">MSFSADENQGATATPAEEIPVHKPPKAVANGGANDAVPADLLMALICLPTELQQLQEHAIMTMALHQSPPNRTGAAPTAILDRALMRYCISQQFRERLEEQAWYGRFQDETQGRNRCEHLATRLQDLANMVAVPIPENIIRLRLINGSRPELKAKWLQEREPPKSLADTIDPFCQLERGISLAKEPQTDPHAMELSAIDNHQCPGWRIPPVRM</sequence>